<reference evidence="1" key="1">
    <citation type="submission" date="2014-11" db="EMBL/GenBank/DDBJ databases">
        <authorList>
            <person name="Amaro Gonzalez C."/>
        </authorList>
    </citation>
    <scope>NUCLEOTIDE SEQUENCE</scope>
</reference>
<reference evidence="1" key="2">
    <citation type="journal article" date="2015" name="Fish Shellfish Immunol.">
        <title>Early steps in the European eel (Anguilla anguilla)-Vibrio vulnificus interaction in the gills: Role of the RtxA13 toxin.</title>
        <authorList>
            <person name="Callol A."/>
            <person name="Pajuelo D."/>
            <person name="Ebbesson L."/>
            <person name="Teles M."/>
            <person name="MacKenzie S."/>
            <person name="Amaro C."/>
        </authorList>
    </citation>
    <scope>NUCLEOTIDE SEQUENCE</scope>
</reference>
<name>A0A0E9SBT6_ANGAN</name>
<dbReference type="AlphaFoldDB" id="A0A0E9SBT6"/>
<proteinExistence type="predicted"/>
<dbReference type="EMBL" id="GBXM01070604">
    <property type="protein sequence ID" value="JAH37973.1"/>
    <property type="molecule type" value="Transcribed_RNA"/>
</dbReference>
<organism evidence="1">
    <name type="scientific">Anguilla anguilla</name>
    <name type="common">European freshwater eel</name>
    <name type="synonym">Muraena anguilla</name>
    <dbReference type="NCBI Taxonomy" id="7936"/>
    <lineage>
        <taxon>Eukaryota</taxon>
        <taxon>Metazoa</taxon>
        <taxon>Chordata</taxon>
        <taxon>Craniata</taxon>
        <taxon>Vertebrata</taxon>
        <taxon>Euteleostomi</taxon>
        <taxon>Actinopterygii</taxon>
        <taxon>Neopterygii</taxon>
        <taxon>Teleostei</taxon>
        <taxon>Anguilliformes</taxon>
        <taxon>Anguillidae</taxon>
        <taxon>Anguilla</taxon>
    </lineage>
</organism>
<accession>A0A0E9SBT6</accession>
<evidence type="ECO:0000313" key="1">
    <source>
        <dbReference type="EMBL" id="JAH37973.1"/>
    </source>
</evidence>
<protein>
    <submittedName>
        <fullName evidence="1">Uncharacterized protein</fullName>
    </submittedName>
</protein>
<sequence>MWTPEHHTHTSSLHILSKTMGINIQVVRPLLL</sequence>